<dbReference type="Gene3D" id="1.10.8.1060">
    <property type="entry name" value="Corynebacterium glutamicum thioredoxin-dependent arsenate reductase, N-terminal domain"/>
    <property type="match status" value="1"/>
</dbReference>
<keyword evidence="2" id="KW-1185">Reference proteome</keyword>
<protein>
    <submittedName>
        <fullName evidence="1">Uncharacterized protein</fullName>
    </submittedName>
</protein>
<sequence length="81" mass="8783">MLDGVVCGMVGGHRGGMNSADEDRAIGEVVDRLAKAFPSVAVDKVAQMVSEARPEFEEVPIRDFVPLFVERGAKQRLRGLV</sequence>
<reference evidence="1 2" key="1">
    <citation type="journal article" date="2015" name="Stand. Genomic Sci.">
        <title>Genomic Encyclopedia of Bacterial and Archaeal Type Strains, Phase III: the genomes of soil and plant-associated and newly described type strains.</title>
        <authorList>
            <person name="Whitman W.B."/>
            <person name="Woyke T."/>
            <person name="Klenk H.P."/>
            <person name="Zhou Y."/>
            <person name="Lilburn T.G."/>
            <person name="Beck B.J."/>
            <person name="De Vos P."/>
            <person name="Vandamme P."/>
            <person name="Eisen J.A."/>
            <person name="Garrity G."/>
            <person name="Hugenholtz P."/>
            <person name="Kyrpides N.C."/>
        </authorList>
    </citation>
    <scope>NUCLEOTIDE SEQUENCE [LARGE SCALE GENOMIC DNA]</scope>
    <source>
        <strain evidence="1 2">VKM Ac-2540</strain>
    </source>
</reference>
<proteinExistence type="predicted"/>
<dbReference type="AlphaFoldDB" id="A0A4Q7VYY0"/>
<dbReference type="EMBL" id="SHKR01000018">
    <property type="protein sequence ID" value="RZU01913.1"/>
    <property type="molecule type" value="Genomic_DNA"/>
</dbReference>
<evidence type="ECO:0000313" key="1">
    <source>
        <dbReference type="EMBL" id="RZU01913.1"/>
    </source>
</evidence>
<accession>A0A4Q7VYY0</accession>
<dbReference type="Proteomes" id="UP000292027">
    <property type="component" value="Unassembled WGS sequence"/>
</dbReference>
<evidence type="ECO:0000313" key="2">
    <source>
        <dbReference type="Proteomes" id="UP000292027"/>
    </source>
</evidence>
<name>A0A4Q7VYY0_9ACTN</name>
<organism evidence="1 2">
    <name type="scientific">Kribbella rubisoli</name>
    <dbReference type="NCBI Taxonomy" id="3075929"/>
    <lineage>
        <taxon>Bacteria</taxon>
        <taxon>Bacillati</taxon>
        <taxon>Actinomycetota</taxon>
        <taxon>Actinomycetes</taxon>
        <taxon>Propionibacteriales</taxon>
        <taxon>Kribbellaceae</taxon>
        <taxon>Kribbella</taxon>
    </lineage>
</organism>
<gene>
    <name evidence="1" type="ORF">EV645_8021</name>
</gene>
<dbReference type="NCBIfam" id="NF046112">
    <property type="entry name" value="MSMEG_6209_Nter"/>
    <property type="match status" value="1"/>
</dbReference>
<comment type="caution">
    <text evidence="1">The sequence shown here is derived from an EMBL/GenBank/DDBJ whole genome shotgun (WGS) entry which is preliminary data.</text>
</comment>